<evidence type="ECO:0000313" key="2">
    <source>
        <dbReference type="Proteomes" id="UP000789860"/>
    </source>
</evidence>
<dbReference type="Proteomes" id="UP000789860">
    <property type="component" value="Unassembled WGS sequence"/>
</dbReference>
<gene>
    <name evidence="1" type="ORF">SCALOS_LOCUS319</name>
</gene>
<dbReference type="EMBL" id="CAJVPM010000147">
    <property type="protein sequence ID" value="CAG8436845.1"/>
    <property type="molecule type" value="Genomic_DNA"/>
</dbReference>
<evidence type="ECO:0000313" key="1">
    <source>
        <dbReference type="EMBL" id="CAG8436845.1"/>
    </source>
</evidence>
<reference evidence="1" key="1">
    <citation type="submission" date="2021-06" db="EMBL/GenBank/DDBJ databases">
        <authorList>
            <person name="Kallberg Y."/>
            <person name="Tangrot J."/>
            <person name="Rosling A."/>
        </authorList>
    </citation>
    <scope>NUCLEOTIDE SEQUENCE</scope>
    <source>
        <strain evidence="1">AU212A</strain>
    </source>
</reference>
<keyword evidence="2" id="KW-1185">Reference proteome</keyword>
<accession>A0ACA9JUJ4</accession>
<organism evidence="1 2">
    <name type="scientific">Scutellospora calospora</name>
    <dbReference type="NCBI Taxonomy" id="85575"/>
    <lineage>
        <taxon>Eukaryota</taxon>
        <taxon>Fungi</taxon>
        <taxon>Fungi incertae sedis</taxon>
        <taxon>Mucoromycota</taxon>
        <taxon>Glomeromycotina</taxon>
        <taxon>Glomeromycetes</taxon>
        <taxon>Diversisporales</taxon>
        <taxon>Gigasporaceae</taxon>
        <taxon>Scutellospora</taxon>
    </lineage>
</organism>
<proteinExistence type="predicted"/>
<sequence length="68" mass="7962">MYYNDKLKWNTIRSNNSEDKVATEVSIKASSILQRTSSKSLKKRKVEQNPNIVAIEMKKKRNLKQTYS</sequence>
<comment type="caution">
    <text evidence="1">The sequence shown here is derived from an EMBL/GenBank/DDBJ whole genome shotgun (WGS) entry which is preliminary data.</text>
</comment>
<name>A0ACA9JUJ4_9GLOM</name>
<protein>
    <submittedName>
        <fullName evidence="1">1535_t:CDS:1</fullName>
    </submittedName>
</protein>